<dbReference type="GO" id="GO:0044780">
    <property type="term" value="P:bacterial-type flagellum assembly"/>
    <property type="evidence" value="ECO:0007669"/>
    <property type="project" value="UniProtKB-UniRule"/>
</dbReference>
<comment type="similarity">
    <text evidence="5">Belongs to the FliW family.</text>
</comment>
<keyword evidence="7" id="KW-1185">Reference proteome</keyword>
<evidence type="ECO:0000256" key="2">
    <source>
        <dbReference type="ARBA" id="ARBA00022795"/>
    </source>
</evidence>
<sequence>MELNTKYFDTVSYEPAETVRFPEGLFGFEEYRDYLPISFHPGSDAMISLQSLLEEGPAFVLMNPFHLLKNYRPELSHADLSLLGFPREEDLSFYVICTVMEKAGESTVNLKCPVVVNSANRIAKQVILDTDLYSFRHTLADLQGKDVRPC</sequence>
<organism evidence="6 7">
    <name type="scientific">Parasporobacterium paucivorans DSM 15970</name>
    <dbReference type="NCBI Taxonomy" id="1122934"/>
    <lineage>
        <taxon>Bacteria</taxon>
        <taxon>Bacillati</taxon>
        <taxon>Bacillota</taxon>
        <taxon>Clostridia</taxon>
        <taxon>Lachnospirales</taxon>
        <taxon>Lachnospiraceae</taxon>
        <taxon>Parasporobacterium</taxon>
    </lineage>
</organism>
<keyword evidence="1 5" id="KW-0963">Cytoplasm</keyword>
<accession>A0A1M6I633</accession>
<reference evidence="6 7" key="1">
    <citation type="submission" date="2016-11" db="EMBL/GenBank/DDBJ databases">
        <authorList>
            <person name="Jaros S."/>
            <person name="Januszkiewicz K."/>
            <person name="Wedrychowicz H."/>
        </authorList>
    </citation>
    <scope>NUCLEOTIDE SEQUENCE [LARGE SCALE GENOMIC DNA]</scope>
    <source>
        <strain evidence="6 7">DSM 15970</strain>
    </source>
</reference>
<keyword evidence="6" id="KW-0966">Cell projection</keyword>
<dbReference type="GO" id="GO:0006417">
    <property type="term" value="P:regulation of translation"/>
    <property type="evidence" value="ECO:0007669"/>
    <property type="project" value="UniProtKB-KW"/>
</dbReference>
<evidence type="ECO:0000313" key="7">
    <source>
        <dbReference type="Proteomes" id="UP000184342"/>
    </source>
</evidence>
<keyword evidence="6" id="KW-0282">Flagellum</keyword>
<proteinExistence type="inferred from homology"/>
<evidence type="ECO:0000256" key="4">
    <source>
        <dbReference type="ARBA" id="ARBA00023186"/>
    </source>
</evidence>
<dbReference type="Gene3D" id="2.30.290.10">
    <property type="entry name" value="BH3618-like"/>
    <property type="match status" value="1"/>
</dbReference>
<dbReference type="InterPro" id="IPR024046">
    <property type="entry name" value="Flagellar_assmbl_FliW_dom_sf"/>
</dbReference>
<keyword evidence="3 5" id="KW-0810">Translation regulation</keyword>
<keyword evidence="4 5" id="KW-0143">Chaperone</keyword>
<gene>
    <name evidence="5" type="primary">fliW</name>
    <name evidence="6" type="ORF">SAMN02745691_01689</name>
</gene>
<comment type="function">
    <text evidence="5">Acts as an anti-CsrA protein, binds CsrA and prevents it from repressing translation of its target genes, one of which is flagellin. Binds to flagellin and participates in the assembly of the flagellum.</text>
</comment>
<dbReference type="PANTHER" id="PTHR39190:SF1">
    <property type="entry name" value="FLAGELLAR ASSEMBLY FACTOR FLIW"/>
    <property type="match status" value="1"/>
</dbReference>
<keyword evidence="2 5" id="KW-1005">Bacterial flagellum biogenesis</keyword>
<dbReference type="EMBL" id="FQYT01000017">
    <property type="protein sequence ID" value="SHJ29896.1"/>
    <property type="molecule type" value="Genomic_DNA"/>
</dbReference>
<dbReference type="InterPro" id="IPR003775">
    <property type="entry name" value="Flagellar_assembly_factor_FliW"/>
</dbReference>
<dbReference type="Pfam" id="PF02623">
    <property type="entry name" value="FliW"/>
    <property type="match status" value="1"/>
</dbReference>
<dbReference type="OrthoDB" id="9801235at2"/>
<dbReference type="Proteomes" id="UP000184342">
    <property type="component" value="Unassembled WGS sequence"/>
</dbReference>
<evidence type="ECO:0000256" key="5">
    <source>
        <dbReference type="HAMAP-Rule" id="MF_01185"/>
    </source>
</evidence>
<comment type="subcellular location">
    <subcellularLocation>
        <location evidence="5">Cytoplasm</location>
    </subcellularLocation>
</comment>
<evidence type="ECO:0000313" key="6">
    <source>
        <dbReference type="EMBL" id="SHJ29896.1"/>
    </source>
</evidence>
<dbReference type="RefSeq" id="WP_073993983.1">
    <property type="nucleotide sequence ID" value="NZ_FQYT01000017.1"/>
</dbReference>
<dbReference type="AlphaFoldDB" id="A0A1M6I633"/>
<keyword evidence="6" id="KW-0969">Cilium</keyword>
<evidence type="ECO:0000256" key="1">
    <source>
        <dbReference type="ARBA" id="ARBA00022490"/>
    </source>
</evidence>
<dbReference type="PANTHER" id="PTHR39190">
    <property type="entry name" value="FLAGELLAR ASSEMBLY FACTOR FLIW"/>
    <property type="match status" value="1"/>
</dbReference>
<dbReference type="STRING" id="1122934.SAMN02745691_01689"/>
<comment type="subunit">
    <text evidence="5">Interacts with translational regulator CsrA and flagellin(s).</text>
</comment>
<evidence type="ECO:0000256" key="3">
    <source>
        <dbReference type="ARBA" id="ARBA00022845"/>
    </source>
</evidence>
<protein>
    <recommendedName>
        <fullName evidence="5">Flagellar assembly factor FliW</fullName>
    </recommendedName>
</protein>
<dbReference type="HAMAP" id="MF_01185">
    <property type="entry name" value="FliW"/>
    <property type="match status" value="1"/>
</dbReference>
<name>A0A1M6I633_9FIRM</name>
<dbReference type="SUPFAM" id="SSF141457">
    <property type="entry name" value="BH3618-like"/>
    <property type="match status" value="1"/>
</dbReference>
<dbReference type="GO" id="GO:0005737">
    <property type="term" value="C:cytoplasm"/>
    <property type="evidence" value="ECO:0007669"/>
    <property type="project" value="UniProtKB-SubCell"/>
</dbReference>